<dbReference type="Proteomes" id="UP001432161">
    <property type="component" value="Chromosome"/>
</dbReference>
<evidence type="ECO:0000313" key="4">
    <source>
        <dbReference type="Proteomes" id="UP001432161"/>
    </source>
</evidence>
<proteinExistence type="predicted"/>
<protein>
    <submittedName>
        <fullName evidence="1">Uncharacterized protein</fullName>
    </submittedName>
</protein>
<reference evidence="1 3" key="1">
    <citation type="submission" date="2016-10" db="EMBL/GenBank/DDBJ databases">
        <authorList>
            <person name="de Groot N.N."/>
        </authorList>
    </citation>
    <scope>NUCLEOTIDE SEQUENCE [LARGE SCALE GENOMIC DNA]</scope>
    <source>
        <strain evidence="1 3">CGMCC 4.1859</strain>
    </source>
</reference>
<dbReference type="EMBL" id="FNAX01000007">
    <property type="protein sequence ID" value="SDF33523.1"/>
    <property type="molecule type" value="Genomic_DNA"/>
</dbReference>
<gene>
    <name evidence="2" type="ORF">OHN36_13030</name>
    <name evidence="1" type="ORF">SAMN05216260_107221</name>
</gene>
<dbReference type="EMBL" id="CP108330">
    <property type="protein sequence ID" value="WUR38050.1"/>
    <property type="molecule type" value="Genomic_DNA"/>
</dbReference>
<evidence type="ECO:0000313" key="1">
    <source>
        <dbReference type="EMBL" id="SDF33523.1"/>
    </source>
</evidence>
<evidence type="ECO:0000313" key="2">
    <source>
        <dbReference type="EMBL" id="WUR38050.1"/>
    </source>
</evidence>
<dbReference type="Proteomes" id="UP000198614">
    <property type="component" value="Unassembled WGS sequence"/>
</dbReference>
<name>A0A1G7K8F0_9ACTN</name>
<organism evidence="1 3">
    <name type="scientific">Streptomyces griseoaurantiacus</name>
    <dbReference type="NCBI Taxonomy" id="68213"/>
    <lineage>
        <taxon>Bacteria</taxon>
        <taxon>Bacillati</taxon>
        <taxon>Actinomycetota</taxon>
        <taxon>Actinomycetes</taxon>
        <taxon>Kitasatosporales</taxon>
        <taxon>Streptomycetaceae</taxon>
        <taxon>Streptomyces</taxon>
        <taxon>Streptomyces aurantiacus group</taxon>
    </lineage>
</organism>
<sequence length="75" mass="8662">MRLRLHRFVRRRPARPSDLAGRVCSELADDLPEEDVGEDLDDCLTMYRLGSKPRCEEVEYLDLVQDAIDRVAEGE</sequence>
<reference evidence="2" key="2">
    <citation type="submission" date="2022-10" db="EMBL/GenBank/DDBJ databases">
        <title>The complete genomes of actinobacterial strains from the NBC collection.</title>
        <authorList>
            <person name="Joergensen T.S."/>
            <person name="Alvarez Arevalo M."/>
            <person name="Sterndorff E.B."/>
            <person name="Faurdal D."/>
            <person name="Vuksanovic O."/>
            <person name="Mourched A.-S."/>
            <person name="Charusanti P."/>
            <person name="Shaw S."/>
            <person name="Blin K."/>
            <person name="Weber T."/>
        </authorList>
    </citation>
    <scope>NUCLEOTIDE SEQUENCE</scope>
    <source>
        <strain evidence="2">NBC_00489</strain>
    </source>
</reference>
<accession>A0A1G7K8F0</accession>
<evidence type="ECO:0000313" key="3">
    <source>
        <dbReference type="Proteomes" id="UP000198614"/>
    </source>
</evidence>
<keyword evidence="4" id="KW-1185">Reference proteome</keyword>
<dbReference type="AlphaFoldDB" id="A0A1G7K8F0"/>